<proteinExistence type="predicted"/>
<dbReference type="Proteomes" id="UP001432027">
    <property type="component" value="Unassembled WGS sequence"/>
</dbReference>
<accession>A0AAV5TSM2</accession>
<comment type="caution">
    <text evidence="1">The sequence shown here is derived from an EMBL/GenBank/DDBJ whole genome shotgun (WGS) entry which is preliminary data.</text>
</comment>
<dbReference type="EMBL" id="BTSX01000004">
    <property type="protein sequence ID" value="GMS97172.1"/>
    <property type="molecule type" value="Genomic_DNA"/>
</dbReference>
<evidence type="ECO:0000313" key="1">
    <source>
        <dbReference type="EMBL" id="GMS97172.1"/>
    </source>
</evidence>
<keyword evidence="2" id="KW-1185">Reference proteome</keyword>
<dbReference type="AlphaFoldDB" id="A0AAV5TSM2"/>
<name>A0AAV5TSM2_9BILA</name>
<evidence type="ECO:0000313" key="2">
    <source>
        <dbReference type="Proteomes" id="UP001432027"/>
    </source>
</evidence>
<feature type="non-terminal residue" evidence="1">
    <location>
        <position position="1"/>
    </location>
</feature>
<sequence>IRFLQEKSSVHDKHFSTMRAVATVALFLLSTTSTRVTFPFSEVLQAPDIVKLNYSNFHCINPCSAYVDRKSDKLMITQNGKVVATFDAIFRMAPAGILLPAGDYKLENKGEANPEFVLYVVDSTVPNYGSPVYAPQKAQGVAVKSTARYATVLSSFEAVWFSSFTGSFPDGYPRIYGTGFDEAGGASCYPAYQARSPSNAAKSWPTIASAVLTVDFGFVGDHNVSINDGTINNPPKSAGMSTVYTSPGYIGCSFTAGQNYYSKLTQVQDKFTLTAESLDVDAWCNGISAAEPVQLTINNNKVDLVGSKTHSEHYERGNFDVSLSWVRQTPESSFAIQLDFGSTNDKPLTTTTLTPSTISSGRSLSLFSALAMVILACV</sequence>
<protein>
    <submittedName>
        <fullName evidence="1">Uncharacterized protein</fullName>
    </submittedName>
</protein>
<gene>
    <name evidence="1" type="ORF">PENTCL1PPCAC_19347</name>
</gene>
<reference evidence="1" key="1">
    <citation type="submission" date="2023-10" db="EMBL/GenBank/DDBJ databases">
        <title>Genome assembly of Pristionchus species.</title>
        <authorList>
            <person name="Yoshida K."/>
            <person name="Sommer R.J."/>
        </authorList>
    </citation>
    <scope>NUCLEOTIDE SEQUENCE</scope>
    <source>
        <strain evidence="1">RS0144</strain>
    </source>
</reference>
<organism evidence="1 2">
    <name type="scientific">Pristionchus entomophagus</name>
    <dbReference type="NCBI Taxonomy" id="358040"/>
    <lineage>
        <taxon>Eukaryota</taxon>
        <taxon>Metazoa</taxon>
        <taxon>Ecdysozoa</taxon>
        <taxon>Nematoda</taxon>
        <taxon>Chromadorea</taxon>
        <taxon>Rhabditida</taxon>
        <taxon>Rhabditina</taxon>
        <taxon>Diplogasteromorpha</taxon>
        <taxon>Diplogasteroidea</taxon>
        <taxon>Neodiplogasteridae</taxon>
        <taxon>Pristionchus</taxon>
    </lineage>
</organism>